<evidence type="ECO:0000313" key="2">
    <source>
        <dbReference type="Proteomes" id="UP000249748"/>
    </source>
</evidence>
<accession>A0ACD1IPG2</accession>
<reference evidence="1" key="1">
    <citation type="submission" date="2018-02" db="EMBL/GenBank/DDBJ databases">
        <title>The genomes of Aspergillus section Nigri reveals drivers in fungal speciation.</title>
        <authorList>
            <consortium name="DOE Joint Genome Institute"/>
            <person name="Vesth T.C."/>
            <person name="Nybo J."/>
            <person name="Theobald S."/>
            <person name="Brandl J."/>
            <person name="Frisvad J.C."/>
            <person name="Nielsen K.F."/>
            <person name="Lyhne E.K."/>
            <person name="Kogle M.E."/>
            <person name="Kuo A."/>
            <person name="Riley R."/>
            <person name="Clum A."/>
            <person name="Nolan M."/>
            <person name="Lipzen A."/>
            <person name="Salamov A."/>
            <person name="Henrissat B."/>
            <person name="Wiebenga A."/>
            <person name="De vries R.P."/>
            <person name="Grigoriev I.V."/>
            <person name="Mortensen U.H."/>
            <person name="Andersen M.R."/>
            <person name="Baker S.E."/>
        </authorList>
    </citation>
    <scope>NUCLEOTIDE SEQUENCE</scope>
    <source>
        <strain evidence="1">CBS 115574</strain>
    </source>
</reference>
<dbReference type="EMBL" id="KZ824539">
    <property type="protein sequence ID" value="RAK92373.1"/>
    <property type="molecule type" value="Genomic_DNA"/>
</dbReference>
<sequence length="474" mass="51873">MSADLFAEFGMGAAPPPSQRGSSQQSAGFQSTSLIPDLDAFEESFTGPSSIPNRNATKSPQFDDSWDDSAFAAPSTSGLTHYGPGNDVLFDATLESVPDDESDDWGEFESADVPATKPPANAGLQSHKVMKEPKPTPVAKQPAPSNLLDSLSLSDDIPPSSKRKPAAKRMVPEARKKELPSLKPALSTQEDPFEDWGDFVDGPPTVPSQTGTSGATASVTRAPRKEVQPPNSTVGPSKTTSSFPTSSHPTTADQVRPTNIPPPSVLLELFPRLLDELRQDATKARKEMQQKEQLENTATLIIYTLKTAARVVAGRSLRWKRDSILSQSMRIGPARSGKSGGMKLNTVNKNEDIKEKQQAVDVLSMWRDRTAIFNSVVQATKRQPVQVIQENTRVTTLPASQGALKAPHACALCGLKRDERLPKVDDQVEDSFGEWWTEHWGHTDCRHFWERNRGLLGQSQTRVAKNSDYHIRCI</sequence>
<proteinExistence type="predicted"/>
<dbReference type="Proteomes" id="UP000249748">
    <property type="component" value="Unassembled WGS sequence"/>
</dbReference>
<organism evidence="1 2">
    <name type="scientific">Aspergillus costaricaensis CBS 115574</name>
    <dbReference type="NCBI Taxonomy" id="1448317"/>
    <lineage>
        <taxon>Eukaryota</taxon>
        <taxon>Fungi</taxon>
        <taxon>Dikarya</taxon>
        <taxon>Ascomycota</taxon>
        <taxon>Pezizomycotina</taxon>
        <taxon>Eurotiomycetes</taxon>
        <taxon>Eurotiomycetidae</taxon>
        <taxon>Eurotiales</taxon>
        <taxon>Aspergillaceae</taxon>
        <taxon>Aspergillus</taxon>
        <taxon>Aspergillus subgen. Circumdati</taxon>
    </lineage>
</organism>
<protein>
    <submittedName>
        <fullName evidence="1">Uncharacterized protein</fullName>
    </submittedName>
</protein>
<evidence type="ECO:0000313" key="1">
    <source>
        <dbReference type="EMBL" id="RAK92373.1"/>
    </source>
</evidence>
<gene>
    <name evidence="1" type="ORF">BO79DRAFT_235650</name>
</gene>
<keyword evidence="2" id="KW-1185">Reference proteome</keyword>
<name>A0ACD1IPG2_9EURO</name>